<proteinExistence type="predicted"/>
<organism evidence="2 3">
    <name type="scientific">Pararge aegeria aegeria</name>
    <dbReference type="NCBI Taxonomy" id="348720"/>
    <lineage>
        <taxon>Eukaryota</taxon>
        <taxon>Metazoa</taxon>
        <taxon>Ecdysozoa</taxon>
        <taxon>Arthropoda</taxon>
        <taxon>Hexapoda</taxon>
        <taxon>Insecta</taxon>
        <taxon>Pterygota</taxon>
        <taxon>Neoptera</taxon>
        <taxon>Endopterygota</taxon>
        <taxon>Lepidoptera</taxon>
        <taxon>Glossata</taxon>
        <taxon>Ditrysia</taxon>
        <taxon>Papilionoidea</taxon>
        <taxon>Nymphalidae</taxon>
        <taxon>Satyrinae</taxon>
        <taxon>Satyrini</taxon>
        <taxon>Parargina</taxon>
        <taxon>Pararge</taxon>
    </lineage>
</organism>
<feature type="compositionally biased region" description="Low complexity" evidence="1">
    <location>
        <begin position="463"/>
        <end position="481"/>
    </location>
</feature>
<protein>
    <submittedName>
        <fullName evidence="2">Jg19550 protein</fullName>
    </submittedName>
</protein>
<dbReference type="OrthoDB" id="7473180at2759"/>
<sequence>MDNPLTPNKIQRLMHFAEDKSFSLYRKVLTNDEAESNVSRDQNQNTSNQTGTNCASSGILDLEHIEGFGESGLGSISLSKSSAFNPGEMTGRSTEADNANNQDPGSSRAFEEYGRHSMSIDNITNHMDKQTCEIQDLMRHSIATNYSFHSKKDLTAAEASYVLKEGRLPIQQSTQINIQDSMSLTAPNISAYFKNRCPEIGNILGHTDSPDRPSITEVSSMGMLYTSQTNAFGNYKMDQTLDCVPVRQPRVEKANEKSVATNLFPSKGDSPVFAVPKSPKTVNEDVTAKTNAINSTSKGPTVGTGKTINQNASLKPFMNSAKPADVLLRNLHSNLHMVPDDTETSMENSLSISKIADYLGKESNISVSAMLQLNNRTKQVNRKQPLTELQVNILENKDSNKDIYVTNLRDTKNADTASSSGTVNTVISLDKLKISEKEIIPSVIVTRHSANAQNSADEELRSPRMTRSKSPSSKSQSTLSTVQENIASFKSGDSPLSISKGDCNSSRIPSPSVRYRELDSSVDWDEMLNRKRFTQEGLAKEQWAEITTSHVEGFVGVSVAVSISVKTLTDSWLTARFEFDDPVSRDLTIELPRFPLLLSPRKTENFTIYVTSNIEMDTYLPFTLYLKDSSIDGDAEYKGNVDVNFKLPEIQALSCDGVNKVTFPPIQEKSSLTKHFVLISDCPVDLQLELSIPMGESMFVIKSVQEIKKNDVSKVLMDRSGCVEEGPVKNKKGINKQLCRLSSGNAIKVAITFTSPKLSELEMNDQMATFNGTLSVAMIGINTVLKAVSLIGSVGSASLAVQPPVGKLLLSNEPTILNLCNTGTITGVWAVKFRCKIGTEGQFPFKVSANKVEIHPGSVNQLKLVYFGPHDTLNEGTLILEETSNGNIATIEIAGGSDRPKSFPIKTNYNNMSWVRAGRKELSLKNSTNQRIQIRCQIMGDGFMLDSPGVESRGTYVLSFGPCECRPLPVVFAPNSCLPHAAALHLVFDKNSDYSRKIKLHGCASNDSVRWSGLMTYGDTALVRAVSRSNIELKLFNKSSGPAFLSARVHFNLQYRFISADAELVGQRRVMGRRSQHTVVLRVPWPKLERRARSSDVTALATVTILTGPEFTRRRILRILKNESNGAMDVSLLPEHLRVLAEPFDGEDAAMDSYLEEFNETKASLNELIEGLQELTAQIDLPQDLAEDHTILITDDTVVEHHTLCD</sequence>
<feature type="region of interest" description="Disordered" evidence="1">
    <location>
        <begin position="451"/>
        <end position="482"/>
    </location>
</feature>
<dbReference type="AlphaFoldDB" id="A0A8S4RCH8"/>
<evidence type="ECO:0000313" key="3">
    <source>
        <dbReference type="Proteomes" id="UP000838756"/>
    </source>
</evidence>
<dbReference type="Proteomes" id="UP000838756">
    <property type="component" value="Unassembled WGS sequence"/>
</dbReference>
<evidence type="ECO:0000313" key="2">
    <source>
        <dbReference type="EMBL" id="CAH2233779.1"/>
    </source>
</evidence>
<evidence type="ECO:0000256" key="1">
    <source>
        <dbReference type="SAM" id="MobiDB-lite"/>
    </source>
</evidence>
<feature type="region of interest" description="Disordered" evidence="1">
    <location>
        <begin position="84"/>
        <end position="109"/>
    </location>
</feature>
<keyword evidence="3" id="KW-1185">Reference proteome</keyword>
<reference evidence="2" key="1">
    <citation type="submission" date="2022-03" db="EMBL/GenBank/DDBJ databases">
        <authorList>
            <person name="Lindestad O."/>
        </authorList>
    </citation>
    <scope>NUCLEOTIDE SEQUENCE</scope>
</reference>
<gene>
    <name evidence="2" type="primary">jg19550</name>
    <name evidence="2" type="ORF">PAEG_LOCUS11711</name>
</gene>
<name>A0A8S4RCH8_9NEOP</name>
<feature type="region of interest" description="Disordered" evidence="1">
    <location>
        <begin position="34"/>
        <end position="55"/>
    </location>
</feature>
<comment type="caution">
    <text evidence="2">The sequence shown here is derived from an EMBL/GenBank/DDBJ whole genome shotgun (WGS) entry which is preliminary data.</text>
</comment>
<dbReference type="EMBL" id="CAKXAJ010025001">
    <property type="protein sequence ID" value="CAH2233779.1"/>
    <property type="molecule type" value="Genomic_DNA"/>
</dbReference>
<feature type="compositionally biased region" description="Polar residues" evidence="1">
    <location>
        <begin position="91"/>
        <end position="105"/>
    </location>
</feature>
<feature type="compositionally biased region" description="Low complexity" evidence="1">
    <location>
        <begin position="42"/>
        <end position="53"/>
    </location>
</feature>
<accession>A0A8S4RCH8</accession>